<evidence type="ECO:0000259" key="3">
    <source>
        <dbReference type="SMART" id="SM01361"/>
    </source>
</evidence>
<sequence>MAVMDVELPSGYVADVESLPKDNQIKRIDTTKGDTNVIYFDKITKDDICLTIPAHRVHRVADNKAVPITVYDYYNRQQTSIVMSLGLFGSVKHRPVVPIHPVGTSTLTPTLTAATVRHRLVMDSSVRPIVKSLVVCVYT</sequence>
<dbReference type="AlphaFoldDB" id="A0A7R9LN06"/>
<dbReference type="EMBL" id="OC886754">
    <property type="protein sequence ID" value="CAD7644702.1"/>
    <property type="molecule type" value="Genomic_DNA"/>
</dbReference>
<keyword evidence="2" id="KW-0882">Thioester bond</keyword>
<dbReference type="InterPro" id="IPR036595">
    <property type="entry name" value="A-macroglobulin_rcpt-bd_sf"/>
</dbReference>
<keyword evidence="1" id="KW-0732">Signal</keyword>
<dbReference type="SMART" id="SM01361">
    <property type="entry name" value="A2M_recep"/>
    <property type="match status" value="1"/>
</dbReference>
<reference evidence="4" key="1">
    <citation type="submission" date="2020-11" db="EMBL/GenBank/DDBJ databases">
        <authorList>
            <person name="Tran Van P."/>
        </authorList>
    </citation>
    <scope>NUCLEOTIDE SEQUENCE</scope>
</reference>
<dbReference type="InterPro" id="IPR009048">
    <property type="entry name" value="A-macroglobulin_rcpt-bd"/>
</dbReference>
<feature type="non-terminal residue" evidence="4">
    <location>
        <position position="1"/>
    </location>
</feature>
<feature type="domain" description="Alpha-macroglobulin receptor-binding" evidence="3">
    <location>
        <begin position="1"/>
        <end position="85"/>
    </location>
</feature>
<dbReference type="Gene3D" id="2.60.40.690">
    <property type="entry name" value="Alpha-macroglobulin, receptor-binding domain"/>
    <property type="match status" value="1"/>
</dbReference>
<dbReference type="EMBL" id="CAJPIZ010032179">
    <property type="protein sequence ID" value="CAG2120221.1"/>
    <property type="molecule type" value="Genomic_DNA"/>
</dbReference>
<evidence type="ECO:0000313" key="5">
    <source>
        <dbReference type="Proteomes" id="UP000759131"/>
    </source>
</evidence>
<protein>
    <recommendedName>
        <fullName evidence="3">Alpha-macroglobulin receptor-binding domain-containing protein</fullName>
    </recommendedName>
</protein>
<dbReference type="PANTHER" id="PTHR11412">
    <property type="entry name" value="MACROGLOBULIN / COMPLEMENT"/>
    <property type="match status" value="1"/>
</dbReference>
<proteinExistence type="predicted"/>
<dbReference type="OrthoDB" id="6537832at2759"/>
<dbReference type="Proteomes" id="UP000759131">
    <property type="component" value="Unassembled WGS sequence"/>
</dbReference>
<evidence type="ECO:0000256" key="1">
    <source>
        <dbReference type="ARBA" id="ARBA00022729"/>
    </source>
</evidence>
<accession>A0A7R9LN06</accession>
<organism evidence="4">
    <name type="scientific">Medioppia subpectinata</name>
    <dbReference type="NCBI Taxonomy" id="1979941"/>
    <lineage>
        <taxon>Eukaryota</taxon>
        <taxon>Metazoa</taxon>
        <taxon>Ecdysozoa</taxon>
        <taxon>Arthropoda</taxon>
        <taxon>Chelicerata</taxon>
        <taxon>Arachnida</taxon>
        <taxon>Acari</taxon>
        <taxon>Acariformes</taxon>
        <taxon>Sarcoptiformes</taxon>
        <taxon>Oribatida</taxon>
        <taxon>Brachypylina</taxon>
        <taxon>Oppioidea</taxon>
        <taxon>Oppiidae</taxon>
        <taxon>Medioppia</taxon>
    </lineage>
</organism>
<keyword evidence="5" id="KW-1185">Reference proteome</keyword>
<dbReference type="SUPFAM" id="SSF49410">
    <property type="entry name" value="Alpha-macroglobulin receptor domain"/>
    <property type="match status" value="1"/>
</dbReference>
<dbReference type="InterPro" id="IPR050473">
    <property type="entry name" value="A2M/Complement_sys"/>
</dbReference>
<dbReference type="Pfam" id="PF07677">
    <property type="entry name" value="A2M_recep"/>
    <property type="match status" value="1"/>
</dbReference>
<evidence type="ECO:0000313" key="4">
    <source>
        <dbReference type="EMBL" id="CAD7644702.1"/>
    </source>
</evidence>
<dbReference type="GO" id="GO:0005576">
    <property type="term" value="C:extracellular region"/>
    <property type="evidence" value="ECO:0007669"/>
    <property type="project" value="InterPro"/>
</dbReference>
<gene>
    <name evidence="4" type="ORF">OSB1V03_LOCUS20168</name>
</gene>
<evidence type="ECO:0000256" key="2">
    <source>
        <dbReference type="ARBA" id="ARBA00022966"/>
    </source>
</evidence>
<dbReference type="PANTHER" id="PTHR11412:SF136">
    <property type="entry name" value="CD109 ANTIGEN"/>
    <property type="match status" value="1"/>
</dbReference>
<name>A0A7R9LN06_9ACAR</name>